<dbReference type="CDD" id="cd06170">
    <property type="entry name" value="LuxR_C_like"/>
    <property type="match status" value="1"/>
</dbReference>
<dbReference type="InterPro" id="IPR001789">
    <property type="entry name" value="Sig_transdc_resp-reg_receiver"/>
</dbReference>
<evidence type="ECO:0000259" key="6">
    <source>
        <dbReference type="PROSITE" id="PS50043"/>
    </source>
</evidence>
<dbReference type="CDD" id="cd17535">
    <property type="entry name" value="REC_NarL-like"/>
    <property type="match status" value="1"/>
</dbReference>
<dbReference type="PANTHER" id="PTHR43214">
    <property type="entry name" value="TWO-COMPONENT RESPONSE REGULATOR"/>
    <property type="match status" value="1"/>
</dbReference>
<keyword evidence="9" id="KW-1185">Reference proteome</keyword>
<feature type="modified residue" description="4-aspartylphosphate" evidence="5">
    <location>
        <position position="63"/>
    </location>
</feature>
<protein>
    <submittedName>
        <fullName evidence="8">Two-component system competent response regulator ComA</fullName>
    </submittedName>
</protein>
<evidence type="ECO:0000256" key="2">
    <source>
        <dbReference type="ARBA" id="ARBA00023015"/>
    </source>
</evidence>
<dbReference type="InterPro" id="IPR000792">
    <property type="entry name" value="Tscrpt_reg_LuxR_C"/>
</dbReference>
<keyword evidence="2" id="KW-0805">Transcription regulation</keyword>
<evidence type="ECO:0000256" key="3">
    <source>
        <dbReference type="ARBA" id="ARBA00023125"/>
    </source>
</evidence>
<reference evidence="8 9" key="1">
    <citation type="submission" date="2021-03" db="EMBL/GenBank/DDBJ databases">
        <title>Genomic Encyclopedia of Type Strains, Phase IV (KMG-IV): sequencing the most valuable type-strain genomes for metagenomic binning, comparative biology and taxonomic classification.</title>
        <authorList>
            <person name="Goeker M."/>
        </authorList>
    </citation>
    <scope>NUCLEOTIDE SEQUENCE [LARGE SCALE GENOMIC DNA]</scope>
    <source>
        <strain evidence="8 9">DSM 24738</strain>
    </source>
</reference>
<dbReference type="SMART" id="SM00448">
    <property type="entry name" value="REC"/>
    <property type="match status" value="1"/>
</dbReference>
<dbReference type="Proteomes" id="UP001519343">
    <property type="component" value="Unassembled WGS sequence"/>
</dbReference>
<dbReference type="Gene3D" id="3.40.50.2300">
    <property type="match status" value="1"/>
</dbReference>
<dbReference type="EMBL" id="JAGGKT010000009">
    <property type="protein sequence ID" value="MBP1932992.1"/>
    <property type="molecule type" value="Genomic_DNA"/>
</dbReference>
<evidence type="ECO:0000313" key="9">
    <source>
        <dbReference type="Proteomes" id="UP001519343"/>
    </source>
</evidence>
<comment type="caution">
    <text evidence="8">The sequence shown here is derived from an EMBL/GenBank/DDBJ whole genome shotgun (WGS) entry which is preliminary data.</text>
</comment>
<organism evidence="8 9">
    <name type="scientific">Ammoniphilus resinae</name>
    <dbReference type="NCBI Taxonomy" id="861532"/>
    <lineage>
        <taxon>Bacteria</taxon>
        <taxon>Bacillati</taxon>
        <taxon>Bacillota</taxon>
        <taxon>Bacilli</taxon>
        <taxon>Bacillales</taxon>
        <taxon>Paenibacillaceae</taxon>
        <taxon>Aneurinibacillus group</taxon>
        <taxon>Ammoniphilus</taxon>
    </lineage>
</organism>
<feature type="domain" description="Response regulatory" evidence="7">
    <location>
        <begin position="13"/>
        <end position="128"/>
    </location>
</feature>
<dbReference type="PROSITE" id="PS50043">
    <property type="entry name" value="HTH_LUXR_2"/>
    <property type="match status" value="1"/>
</dbReference>
<dbReference type="PANTHER" id="PTHR43214:SF1">
    <property type="entry name" value="TRANSCRIPTIONAL REGULATORY PROTEIN COMA"/>
    <property type="match status" value="1"/>
</dbReference>
<dbReference type="Pfam" id="PF00196">
    <property type="entry name" value="GerE"/>
    <property type="match status" value="1"/>
</dbReference>
<sequence length="226" mass="25759">MLLYNFLEVKRMEILLIDDHRSVVEGTKMLIESEPDMNVTIETDVYCVPDLMRLKKFDVMLLDLYMPNMNGADLSRKILDYVPDAIILIYSGFEISPHFNLLMESGVSGFISKTSTREQLIGAIRCAARKEAIIPMSLLKQLRRQEIVVQGGADCDQTTITQEEVKLLRELAKGRSNKEISKTLMISQRSLEYSLTELFQKLHVSSRVELIKKAKSLGILPAEDLY</sequence>
<dbReference type="InterPro" id="IPR039420">
    <property type="entry name" value="WalR-like"/>
</dbReference>
<keyword evidence="1 5" id="KW-0597">Phosphoprotein</keyword>
<dbReference type="Pfam" id="PF00072">
    <property type="entry name" value="Response_reg"/>
    <property type="match status" value="1"/>
</dbReference>
<evidence type="ECO:0000256" key="5">
    <source>
        <dbReference type="PROSITE-ProRule" id="PRU00169"/>
    </source>
</evidence>
<dbReference type="SUPFAM" id="SSF52172">
    <property type="entry name" value="CheY-like"/>
    <property type="match status" value="1"/>
</dbReference>
<evidence type="ECO:0000256" key="1">
    <source>
        <dbReference type="ARBA" id="ARBA00022553"/>
    </source>
</evidence>
<proteinExistence type="predicted"/>
<dbReference type="InterPro" id="IPR016032">
    <property type="entry name" value="Sig_transdc_resp-reg_C-effctor"/>
</dbReference>
<gene>
    <name evidence="8" type="ORF">J2Z37_003003</name>
</gene>
<accession>A0ABS4GSI7</accession>
<dbReference type="PROSITE" id="PS50110">
    <property type="entry name" value="RESPONSE_REGULATORY"/>
    <property type="match status" value="1"/>
</dbReference>
<name>A0ABS4GSI7_9BACL</name>
<evidence type="ECO:0000259" key="7">
    <source>
        <dbReference type="PROSITE" id="PS50110"/>
    </source>
</evidence>
<dbReference type="InterPro" id="IPR058245">
    <property type="entry name" value="NreC/VraR/RcsB-like_REC"/>
</dbReference>
<dbReference type="PRINTS" id="PR00038">
    <property type="entry name" value="HTHLUXR"/>
</dbReference>
<evidence type="ECO:0000313" key="8">
    <source>
        <dbReference type="EMBL" id="MBP1932992.1"/>
    </source>
</evidence>
<evidence type="ECO:0000256" key="4">
    <source>
        <dbReference type="ARBA" id="ARBA00023163"/>
    </source>
</evidence>
<dbReference type="SUPFAM" id="SSF46894">
    <property type="entry name" value="C-terminal effector domain of the bipartite response regulators"/>
    <property type="match status" value="1"/>
</dbReference>
<dbReference type="InterPro" id="IPR011006">
    <property type="entry name" value="CheY-like_superfamily"/>
</dbReference>
<keyword evidence="4" id="KW-0804">Transcription</keyword>
<dbReference type="SMART" id="SM00421">
    <property type="entry name" value="HTH_LUXR"/>
    <property type="match status" value="1"/>
</dbReference>
<keyword evidence="3" id="KW-0238">DNA-binding</keyword>
<feature type="domain" description="HTH luxR-type" evidence="6">
    <location>
        <begin position="153"/>
        <end position="218"/>
    </location>
</feature>